<sequence length="258" mass="28621">MTQTKLLEIKDLYASIESGQIIRGLSLDVRPGEIHAIMGPNGSGKSTLAKVLAGHPSYMVDSGEVLLNGENVLEMSPDERSKKGLFLAFQYPQEIPGVSILNFLRTAVNARLGKDMSVMEFRKLLYEKMDMLSMDRKFATRFVNDGFSGGEKKRNEILQMALLQPSLAVLDETDSGLDIDALRIVSQGVNKIMEEANPKPGVLVITHYNRILNYIQPDYVHVLYMGQIIKSGSSDLALELEERGYDWLIEGRQAGAAV</sequence>
<evidence type="ECO:0000313" key="6">
    <source>
        <dbReference type="Proteomes" id="UP000524246"/>
    </source>
</evidence>
<comment type="similarity">
    <text evidence="1">Belongs to the ABC transporter superfamily. Ycf16 family.</text>
</comment>
<dbReference type="NCBIfam" id="TIGR01978">
    <property type="entry name" value="sufC"/>
    <property type="match status" value="1"/>
</dbReference>
<evidence type="ECO:0000256" key="2">
    <source>
        <dbReference type="ARBA" id="ARBA00022741"/>
    </source>
</evidence>
<evidence type="ECO:0000259" key="4">
    <source>
        <dbReference type="PROSITE" id="PS50893"/>
    </source>
</evidence>
<dbReference type="PANTHER" id="PTHR43204">
    <property type="entry name" value="ABC TRANSPORTER I FAMILY MEMBER 6, CHLOROPLASTIC"/>
    <property type="match status" value="1"/>
</dbReference>
<dbReference type="CDD" id="cd03217">
    <property type="entry name" value="ABC_FeS_Assembly"/>
    <property type="match status" value="1"/>
</dbReference>
<evidence type="ECO:0000313" key="5">
    <source>
        <dbReference type="EMBL" id="NMC64250.1"/>
    </source>
</evidence>
<feature type="domain" description="ABC transporter" evidence="4">
    <location>
        <begin position="7"/>
        <end position="250"/>
    </location>
</feature>
<dbReference type="Pfam" id="PF00005">
    <property type="entry name" value="ABC_tran"/>
    <property type="match status" value="1"/>
</dbReference>
<protein>
    <submittedName>
        <fullName evidence="5">Fe-S cluster assembly ATPase SufC</fullName>
    </submittedName>
</protein>
<name>A0A7X9FTY2_9DELT</name>
<dbReference type="InterPro" id="IPR017871">
    <property type="entry name" value="ABC_transporter-like_CS"/>
</dbReference>
<organism evidence="5 6">
    <name type="scientific">SAR324 cluster bacterium</name>
    <dbReference type="NCBI Taxonomy" id="2024889"/>
    <lineage>
        <taxon>Bacteria</taxon>
        <taxon>Deltaproteobacteria</taxon>
        <taxon>SAR324 cluster</taxon>
    </lineage>
</organism>
<dbReference type="EMBL" id="JAAZON010000632">
    <property type="protein sequence ID" value="NMC64250.1"/>
    <property type="molecule type" value="Genomic_DNA"/>
</dbReference>
<dbReference type="PROSITE" id="PS00211">
    <property type="entry name" value="ABC_TRANSPORTER_1"/>
    <property type="match status" value="1"/>
</dbReference>
<dbReference type="InterPro" id="IPR003439">
    <property type="entry name" value="ABC_transporter-like_ATP-bd"/>
</dbReference>
<keyword evidence="2" id="KW-0547">Nucleotide-binding</keyword>
<dbReference type="SUPFAM" id="SSF52540">
    <property type="entry name" value="P-loop containing nucleoside triphosphate hydrolases"/>
    <property type="match status" value="1"/>
</dbReference>
<evidence type="ECO:0000256" key="1">
    <source>
        <dbReference type="ARBA" id="ARBA00006216"/>
    </source>
</evidence>
<evidence type="ECO:0000256" key="3">
    <source>
        <dbReference type="ARBA" id="ARBA00022840"/>
    </source>
</evidence>
<comment type="caution">
    <text evidence="5">The sequence shown here is derived from an EMBL/GenBank/DDBJ whole genome shotgun (WGS) entry which is preliminary data.</text>
</comment>
<dbReference type="GO" id="GO:0016887">
    <property type="term" value="F:ATP hydrolysis activity"/>
    <property type="evidence" value="ECO:0007669"/>
    <property type="project" value="InterPro"/>
</dbReference>
<accession>A0A7X9FTY2</accession>
<keyword evidence="3" id="KW-0067">ATP-binding</keyword>
<dbReference type="SMART" id="SM00382">
    <property type="entry name" value="AAA"/>
    <property type="match status" value="1"/>
</dbReference>
<dbReference type="InterPro" id="IPR027417">
    <property type="entry name" value="P-loop_NTPase"/>
</dbReference>
<proteinExistence type="inferred from homology"/>
<dbReference type="GO" id="GO:0005524">
    <property type="term" value="F:ATP binding"/>
    <property type="evidence" value="ECO:0007669"/>
    <property type="project" value="UniProtKB-KW"/>
</dbReference>
<dbReference type="AlphaFoldDB" id="A0A7X9FTY2"/>
<dbReference type="PROSITE" id="PS50893">
    <property type="entry name" value="ABC_TRANSPORTER_2"/>
    <property type="match status" value="1"/>
</dbReference>
<dbReference type="Gene3D" id="3.40.50.300">
    <property type="entry name" value="P-loop containing nucleotide triphosphate hydrolases"/>
    <property type="match status" value="1"/>
</dbReference>
<reference evidence="5 6" key="1">
    <citation type="journal article" date="2020" name="Biotechnol. Biofuels">
        <title>New insights from the biogas microbiome by comprehensive genome-resolved metagenomics of nearly 1600 species originating from multiple anaerobic digesters.</title>
        <authorList>
            <person name="Campanaro S."/>
            <person name="Treu L."/>
            <person name="Rodriguez-R L.M."/>
            <person name="Kovalovszki A."/>
            <person name="Ziels R.M."/>
            <person name="Maus I."/>
            <person name="Zhu X."/>
            <person name="Kougias P.G."/>
            <person name="Basile A."/>
            <person name="Luo G."/>
            <person name="Schluter A."/>
            <person name="Konstantinidis K.T."/>
            <person name="Angelidaki I."/>
        </authorList>
    </citation>
    <scope>NUCLEOTIDE SEQUENCE [LARGE SCALE GENOMIC DNA]</scope>
    <source>
        <strain evidence="5">AS27yjCOA_65</strain>
    </source>
</reference>
<dbReference type="InterPro" id="IPR010230">
    <property type="entry name" value="FeS-cluster_ATPase_SufC"/>
</dbReference>
<gene>
    <name evidence="5" type="primary">sufC</name>
    <name evidence="5" type="ORF">GYA55_13890</name>
</gene>
<dbReference type="PANTHER" id="PTHR43204:SF1">
    <property type="entry name" value="ABC TRANSPORTER I FAMILY MEMBER 6, CHLOROPLASTIC"/>
    <property type="match status" value="1"/>
</dbReference>
<dbReference type="Proteomes" id="UP000524246">
    <property type="component" value="Unassembled WGS sequence"/>
</dbReference>
<dbReference type="InterPro" id="IPR003593">
    <property type="entry name" value="AAA+_ATPase"/>
</dbReference>